<accession>A0A660A2W5</accession>
<name>A0A660A2W5_STRPY</name>
<organism evidence="2 3">
    <name type="scientific">Streptococcus pyogenes</name>
    <dbReference type="NCBI Taxonomy" id="1314"/>
    <lineage>
        <taxon>Bacteria</taxon>
        <taxon>Bacillati</taxon>
        <taxon>Bacillota</taxon>
        <taxon>Bacilli</taxon>
        <taxon>Lactobacillales</taxon>
        <taxon>Streptococcaceae</taxon>
        <taxon>Streptococcus</taxon>
    </lineage>
</organism>
<comment type="caution">
    <text evidence="2">The sequence shown here is derived from an EMBL/GenBank/DDBJ whole genome shotgun (WGS) entry which is preliminary data.</text>
</comment>
<dbReference type="AlphaFoldDB" id="A0A660A2W5"/>
<keyword evidence="1" id="KW-0175">Coiled coil</keyword>
<proteinExistence type="predicted"/>
<evidence type="ECO:0000313" key="3">
    <source>
        <dbReference type="Proteomes" id="UP000316580"/>
    </source>
</evidence>
<sequence>MYKQTNKTYADILEKVEAATAQWIIRKKASSLKDDVIITDEDIQAEKERIFIEKYGTALFDFKIDSYRKELDDLKIKAREQVNQFNDFVKELEQDDRYTERGKVDLYRAERKKAEKTLKEIGEAQHKLNVDIQKIEVESAQNAWKKLESEMTPDSITPSEYQYLEMMLSRNDSDEMRKKLAEKFHYHLMVLEYLNADRKFGEVIIKHPLEGVKNQSVNYIKIGDVRLPEVYESTYIHELLKHYKNDIYFGESYANHEWDEEQ</sequence>
<dbReference type="Proteomes" id="UP000316580">
    <property type="component" value="Unassembled WGS sequence"/>
</dbReference>
<evidence type="ECO:0008006" key="4">
    <source>
        <dbReference type="Google" id="ProtNLM"/>
    </source>
</evidence>
<evidence type="ECO:0000313" key="2">
    <source>
        <dbReference type="EMBL" id="TNY45755.1"/>
    </source>
</evidence>
<dbReference type="RefSeq" id="WP_011285308.1">
    <property type="nucleotide sequence ID" value="NZ_AP023388.1"/>
</dbReference>
<dbReference type="EMBL" id="VCID01000545">
    <property type="protein sequence ID" value="TNY45755.1"/>
    <property type="molecule type" value="Genomic_DNA"/>
</dbReference>
<gene>
    <name evidence="2" type="ORF">FGO82_11040</name>
</gene>
<evidence type="ECO:0000256" key="1">
    <source>
        <dbReference type="SAM" id="Coils"/>
    </source>
</evidence>
<reference evidence="2 3" key="1">
    <citation type="submission" date="2019-05" db="EMBL/GenBank/DDBJ databases">
        <title>Novel genomic isolates of S.pyogenes and S.dysgalactiae subsp. equisimilis associated to necrotising fasciitis (NSTI).</title>
        <authorList>
            <person name="Barrantes I."/>
        </authorList>
    </citation>
    <scope>NUCLEOTIDE SEQUENCE [LARGE SCALE GENOMIC DNA]</scope>
    <source>
        <strain evidence="2 3">SPY6028</strain>
    </source>
</reference>
<feature type="coiled-coil region" evidence="1">
    <location>
        <begin position="64"/>
        <end position="150"/>
    </location>
</feature>
<protein>
    <recommendedName>
        <fullName evidence="4">Phage protein</fullName>
    </recommendedName>
</protein>